<dbReference type="GO" id="GO:0043565">
    <property type="term" value="F:sequence-specific DNA binding"/>
    <property type="evidence" value="ECO:0007669"/>
    <property type="project" value="InterPro"/>
</dbReference>
<dbReference type="InterPro" id="IPR018060">
    <property type="entry name" value="HTH_AraC"/>
</dbReference>
<evidence type="ECO:0000256" key="3">
    <source>
        <dbReference type="ARBA" id="ARBA00023163"/>
    </source>
</evidence>
<evidence type="ECO:0000256" key="2">
    <source>
        <dbReference type="ARBA" id="ARBA00023125"/>
    </source>
</evidence>
<sequence>MDIAVDRLPQELQVVLLDDASFGSEAPQGAREPHRHDYHELIWARRGDGEHSIDGERFAVVPGTVTLIGRGQIHVFERARRLSGAVVRFGPEMQHEGPGWLVGGRGSRTVPVPPSEVPALESTIAMLAAETARPRDAHGLDVQRHLLSVLLLWVERWYDATRTERRDPDDTDVQLYRRFDGVLERDFARHHDAAWYAEALAVPAAQLSRSLSQVTGRTTKQLITDRVMLEAARLLRFTDLNVGEIAFRAGFEDQLYFSRAFKRHYGEAPTSYREQYLG</sequence>
<keyword evidence="2" id="KW-0238">DNA-binding</keyword>
<dbReference type="Gene3D" id="2.60.120.10">
    <property type="entry name" value="Jelly Rolls"/>
    <property type="match status" value="1"/>
</dbReference>
<dbReference type="SMART" id="SM00342">
    <property type="entry name" value="HTH_ARAC"/>
    <property type="match status" value="1"/>
</dbReference>
<dbReference type="SUPFAM" id="SSF51215">
    <property type="entry name" value="Regulatory protein AraC"/>
    <property type="match status" value="1"/>
</dbReference>
<evidence type="ECO:0000313" key="5">
    <source>
        <dbReference type="EMBL" id="MDA0162287.1"/>
    </source>
</evidence>
<dbReference type="InterPro" id="IPR037923">
    <property type="entry name" value="HTH-like"/>
</dbReference>
<dbReference type="PANTHER" id="PTHR43280">
    <property type="entry name" value="ARAC-FAMILY TRANSCRIPTIONAL REGULATOR"/>
    <property type="match status" value="1"/>
</dbReference>
<evidence type="ECO:0000256" key="1">
    <source>
        <dbReference type="ARBA" id="ARBA00023015"/>
    </source>
</evidence>
<dbReference type="Gene3D" id="1.10.10.60">
    <property type="entry name" value="Homeodomain-like"/>
    <property type="match status" value="1"/>
</dbReference>
<keyword evidence="3" id="KW-0804">Transcription</keyword>
<dbReference type="RefSeq" id="WP_270041522.1">
    <property type="nucleotide sequence ID" value="NZ_JAPDOD010000017.1"/>
</dbReference>
<dbReference type="PRINTS" id="PR00032">
    <property type="entry name" value="HTHARAC"/>
</dbReference>
<dbReference type="Proteomes" id="UP001149140">
    <property type="component" value="Unassembled WGS sequence"/>
</dbReference>
<accession>A0A9X3S2G8</accession>
<dbReference type="InterPro" id="IPR020449">
    <property type="entry name" value="Tscrpt_reg_AraC-type_HTH"/>
</dbReference>
<dbReference type="InterPro" id="IPR009057">
    <property type="entry name" value="Homeodomain-like_sf"/>
</dbReference>
<comment type="caution">
    <text evidence="5">The sequence shown here is derived from an EMBL/GenBank/DDBJ whole genome shotgun (WGS) entry which is preliminary data.</text>
</comment>
<evidence type="ECO:0000313" key="6">
    <source>
        <dbReference type="Proteomes" id="UP001149140"/>
    </source>
</evidence>
<keyword evidence="1" id="KW-0805">Transcription regulation</keyword>
<keyword evidence="6" id="KW-1185">Reference proteome</keyword>
<proteinExistence type="predicted"/>
<name>A0A9X3S2G8_9ACTN</name>
<protein>
    <submittedName>
        <fullName evidence="5">AraC family transcriptional regulator</fullName>
    </submittedName>
</protein>
<evidence type="ECO:0000259" key="4">
    <source>
        <dbReference type="PROSITE" id="PS01124"/>
    </source>
</evidence>
<dbReference type="GO" id="GO:0003700">
    <property type="term" value="F:DNA-binding transcription factor activity"/>
    <property type="evidence" value="ECO:0007669"/>
    <property type="project" value="InterPro"/>
</dbReference>
<feature type="domain" description="HTH araC/xylS-type" evidence="4">
    <location>
        <begin position="177"/>
        <end position="275"/>
    </location>
</feature>
<dbReference type="InterPro" id="IPR014710">
    <property type="entry name" value="RmlC-like_jellyroll"/>
</dbReference>
<dbReference type="SUPFAM" id="SSF46689">
    <property type="entry name" value="Homeodomain-like"/>
    <property type="match status" value="1"/>
</dbReference>
<dbReference type="EMBL" id="JAPDOD010000017">
    <property type="protein sequence ID" value="MDA0162287.1"/>
    <property type="molecule type" value="Genomic_DNA"/>
</dbReference>
<dbReference type="InterPro" id="IPR003313">
    <property type="entry name" value="AraC-bd"/>
</dbReference>
<dbReference type="PANTHER" id="PTHR43280:SF32">
    <property type="entry name" value="TRANSCRIPTIONAL REGULATORY PROTEIN"/>
    <property type="match status" value="1"/>
</dbReference>
<organism evidence="5 6">
    <name type="scientific">Solirubrobacter ginsenosidimutans</name>
    <dbReference type="NCBI Taxonomy" id="490573"/>
    <lineage>
        <taxon>Bacteria</taxon>
        <taxon>Bacillati</taxon>
        <taxon>Actinomycetota</taxon>
        <taxon>Thermoleophilia</taxon>
        <taxon>Solirubrobacterales</taxon>
        <taxon>Solirubrobacteraceae</taxon>
        <taxon>Solirubrobacter</taxon>
    </lineage>
</organism>
<reference evidence="5" key="1">
    <citation type="submission" date="2022-10" db="EMBL/GenBank/DDBJ databases">
        <title>The WGS of Solirubrobacter ginsenosidimutans DSM 21036.</title>
        <authorList>
            <person name="Jiang Z."/>
        </authorList>
    </citation>
    <scope>NUCLEOTIDE SEQUENCE</scope>
    <source>
        <strain evidence="5">DSM 21036</strain>
    </source>
</reference>
<dbReference type="Pfam" id="PF02311">
    <property type="entry name" value="AraC_binding"/>
    <property type="match status" value="1"/>
</dbReference>
<dbReference type="PROSITE" id="PS01124">
    <property type="entry name" value="HTH_ARAC_FAMILY_2"/>
    <property type="match status" value="1"/>
</dbReference>
<gene>
    <name evidence="5" type="ORF">OM076_18595</name>
</gene>
<dbReference type="AlphaFoldDB" id="A0A9X3S2G8"/>
<dbReference type="Pfam" id="PF12833">
    <property type="entry name" value="HTH_18"/>
    <property type="match status" value="1"/>
</dbReference>